<dbReference type="SUPFAM" id="SSF48371">
    <property type="entry name" value="ARM repeat"/>
    <property type="match status" value="1"/>
</dbReference>
<name>A0A1G4KBK5_9SACH</name>
<reference evidence="3" key="1">
    <citation type="submission" date="2016-03" db="EMBL/GenBank/DDBJ databases">
        <authorList>
            <person name="Devillers Hugo."/>
        </authorList>
    </citation>
    <scope>NUCLEOTIDE SEQUENCE [LARGE SCALE GENOMIC DNA]</scope>
</reference>
<gene>
    <name evidence="2" type="ORF">LAME_0G17876G</name>
</gene>
<dbReference type="AlphaFoldDB" id="A0A1G4KBK5"/>
<evidence type="ECO:0000256" key="1">
    <source>
        <dbReference type="ARBA" id="ARBA00034736"/>
    </source>
</evidence>
<comment type="similarity">
    <text evidence="1">Belongs to the TTI2 family.</text>
</comment>
<dbReference type="GO" id="GO:0110078">
    <property type="term" value="C:TTT Hsp90 cochaperone complex"/>
    <property type="evidence" value="ECO:0007669"/>
    <property type="project" value="InterPro"/>
</dbReference>
<evidence type="ECO:0000313" key="2">
    <source>
        <dbReference type="EMBL" id="SCV01692.1"/>
    </source>
</evidence>
<sequence>MSAVRRLIAFNGKVESSIKFSPSSSELKTACTDLINCFNDLDNAERLRSLKSLGYFCLDYEILPEVRDRCQYCFSEVMHKDLLAIVIQDLRQMLLQVKNSQLSEQGRLKVQNKLVLNPKKGLAFAEDKIRSDWAENGGERAVSLFYAVLGELRPKDVSSNLGWIVPGILNLMDDTSDLEGIKLQGVVLLNHFLKKSLDIQSEQRFDFASTGLTTVFEPILTSMWYHFPQSTEPGLTKKIWGTVFPALMSLYRAEYFSRPELLRESVSRFLGETLLQVTVPRISADYMDLTIDTVNRVGSCLDVLGEKSVIHMQRILYVFGEYLICNVFITDFRPLLPSVLAVLTGLVEKCARDRVIAHKYNLLTCALVMCERCYAEENSQDPKVHQKCLPLIRILKDKGGEWTEDESRLVTSRLMSMDLEL</sequence>
<dbReference type="Proteomes" id="UP000191144">
    <property type="component" value="Chromosome G"/>
</dbReference>
<protein>
    <submittedName>
        <fullName evidence="2">LAME_0G17876g1_1</fullName>
    </submittedName>
</protein>
<accession>A0A1G4KBK5</accession>
<dbReference type="InterPro" id="IPR016024">
    <property type="entry name" value="ARM-type_fold"/>
</dbReference>
<dbReference type="Pfam" id="PF10521">
    <property type="entry name" value="Tti2"/>
    <property type="match status" value="1"/>
</dbReference>
<evidence type="ECO:0000313" key="3">
    <source>
        <dbReference type="Proteomes" id="UP000191144"/>
    </source>
</evidence>
<keyword evidence="3" id="KW-1185">Reference proteome</keyword>
<dbReference type="EMBL" id="LT598484">
    <property type="protein sequence ID" value="SCV01692.1"/>
    <property type="molecule type" value="Genomic_DNA"/>
</dbReference>
<organism evidence="2 3">
    <name type="scientific">Lachancea meyersii CBS 8951</name>
    <dbReference type="NCBI Taxonomy" id="1266667"/>
    <lineage>
        <taxon>Eukaryota</taxon>
        <taxon>Fungi</taxon>
        <taxon>Dikarya</taxon>
        <taxon>Ascomycota</taxon>
        <taxon>Saccharomycotina</taxon>
        <taxon>Saccharomycetes</taxon>
        <taxon>Saccharomycetales</taxon>
        <taxon>Saccharomycetaceae</taxon>
        <taxon>Lachancea</taxon>
    </lineage>
</organism>
<dbReference type="InterPro" id="IPR018870">
    <property type="entry name" value="Tti2"/>
</dbReference>
<dbReference type="OrthoDB" id="6417021at2759"/>
<proteinExistence type="inferred from homology"/>